<dbReference type="EMBL" id="CABVIH010000023">
    <property type="protein sequence ID" value="VVP30849.1"/>
    <property type="molecule type" value="Genomic_DNA"/>
</dbReference>
<reference evidence="1 2" key="1">
    <citation type="submission" date="2019-09" db="EMBL/GenBank/DDBJ databases">
        <authorList>
            <person name="Chandra G."/>
            <person name="Truman W A."/>
        </authorList>
    </citation>
    <scope>NUCLEOTIDE SEQUENCE [LARGE SCALE GENOMIC DNA]</scope>
    <source>
        <strain evidence="1">PS880</strain>
    </source>
</reference>
<dbReference type="Proteomes" id="UP000375525">
    <property type="component" value="Unassembled WGS sequence"/>
</dbReference>
<gene>
    <name evidence="1" type="ORF">PS880_04331</name>
</gene>
<evidence type="ECO:0000313" key="2">
    <source>
        <dbReference type="Proteomes" id="UP000375525"/>
    </source>
</evidence>
<organism evidence="1 2">
    <name type="scientific">Pseudomonas fluorescens</name>
    <dbReference type="NCBI Taxonomy" id="294"/>
    <lineage>
        <taxon>Bacteria</taxon>
        <taxon>Pseudomonadati</taxon>
        <taxon>Pseudomonadota</taxon>
        <taxon>Gammaproteobacteria</taxon>
        <taxon>Pseudomonadales</taxon>
        <taxon>Pseudomonadaceae</taxon>
        <taxon>Pseudomonas</taxon>
    </lineage>
</organism>
<sequence length="124" mass="13836">MRPEGSYFPHRPALLKFLYGCLCNITQVLSKRTWSPLMNTLFQLAFSARADWALGVLLSREADGKVSAEMKFQEARDRAWAYGWGASSEPSPFFSDVPDLLNAFHAGAQTLALDCNRCSLESTI</sequence>
<protein>
    <submittedName>
        <fullName evidence="1">Uncharacterized protein</fullName>
    </submittedName>
</protein>
<accession>A0A5E7N1U0</accession>
<evidence type="ECO:0000313" key="1">
    <source>
        <dbReference type="EMBL" id="VVP30849.1"/>
    </source>
</evidence>
<proteinExistence type="predicted"/>
<dbReference type="AlphaFoldDB" id="A0A5E7N1U0"/>
<name>A0A5E7N1U0_PSEFL</name>